<gene>
    <name evidence="1" type="ORF">LCGC14_1625190</name>
</gene>
<name>A0A0F9I4H0_9ZZZZ</name>
<dbReference type="AlphaFoldDB" id="A0A0F9I4H0"/>
<organism evidence="1">
    <name type="scientific">marine sediment metagenome</name>
    <dbReference type="NCBI Taxonomy" id="412755"/>
    <lineage>
        <taxon>unclassified sequences</taxon>
        <taxon>metagenomes</taxon>
        <taxon>ecological metagenomes</taxon>
    </lineage>
</organism>
<sequence length="81" mass="9421">MSETLLKEVIEELWGSFGYGSPEAHAPVLIKMISRGIIQEFLDVRDRIITAMKLRYGEYAKGNKYLENIFKKELEKLEKIT</sequence>
<reference evidence="1" key="1">
    <citation type="journal article" date="2015" name="Nature">
        <title>Complex archaea that bridge the gap between prokaryotes and eukaryotes.</title>
        <authorList>
            <person name="Spang A."/>
            <person name="Saw J.H."/>
            <person name="Jorgensen S.L."/>
            <person name="Zaremba-Niedzwiedzka K."/>
            <person name="Martijn J."/>
            <person name="Lind A.E."/>
            <person name="van Eijk R."/>
            <person name="Schleper C."/>
            <person name="Guy L."/>
            <person name="Ettema T.J."/>
        </authorList>
    </citation>
    <scope>NUCLEOTIDE SEQUENCE</scope>
</reference>
<comment type="caution">
    <text evidence="1">The sequence shown here is derived from an EMBL/GenBank/DDBJ whole genome shotgun (WGS) entry which is preliminary data.</text>
</comment>
<protein>
    <submittedName>
        <fullName evidence="1">Uncharacterized protein</fullName>
    </submittedName>
</protein>
<evidence type="ECO:0000313" key="1">
    <source>
        <dbReference type="EMBL" id="KKM22452.1"/>
    </source>
</evidence>
<accession>A0A0F9I4H0</accession>
<proteinExistence type="predicted"/>
<dbReference type="EMBL" id="LAZR01013330">
    <property type="protein sequence ID" value="KKM22452.1"/>
    <property type="molecule type" value="Genomic_DNA"/>
</dbReference>